<dbReference type="InterPro" id="IPR015661">
    <property type="entry name" value="Bub1/Mad3"/>
</dbReference>
<feature type="domain" description="BUB1 N-terminal" evidence="7">
    <location>
        <begin position="56"/>
        <end position="215"/>
    </location>
</feature>
<keyword evidence="3" id="KW-0995">Kinetochore</keyword>
<sequence length="1229" mass="138628">MDDDLIDFNVIEGHKENIQALPSGRSAKALAQLYSPPLLAANPSPNDQHAEKRAEFEREVANLDEADDPLDVYDRYVKWTLDTYPSAQATPQSRLLPLLERATKTFQSSKDYKNDPRYLKIWLHYIRLFHDAPREVFVFLARQGIGENLALYYEEFAAWLENGGRWNQAEEIYKLGIEKEARPTERLMRKFAEFERRKDARPQDADEPSSPALPVARPALAAKLDPFSESSSPLQQAQPRGTKKAKSSKMAVFTDDGDESRPASENSSKGWDSIGTLADRKKENTREAKPWAGETLMTGKTNGGMQKMMIFKDSSNGRMPRYLSQSSNSDHDQQCVFNDITGRMECVFVNLEAVYPVPGDLSVEYCFEELRARNRGWLNKGVEKAANEKKEILTTNDSFSIHLDTPKQPDAPESREELPPNRSPQAAKPKDRGFKIFEDVDSVPESQPRKAREEKISIETSVKTLSLNDENDENTPPSKQELDLAKKLRREERQNRTRKIKVIKEKHVKNETQTIKLNMDSPQSKPKRRKSVAPEPTMTIATKEAMEEIYGIFNQPLQAQQTQDEHSSDESSEDEDDYTTDGESTATGKLSAAASEYGDETRAELLHAEQSEGEADRTDASAWSDFTSSKHVPKDDTEIGTASAQTTTREGFSDQPGDENEDVSTPVDENPRTEYVPLQPEDYEPPVVQMRDMHMIPNHRLPFMTPIAEQTESSLGGATQRSEKDFFGAKTPSRKNGVPEDYDEDDDTPSSPFDDITSDLPPIRTKSTKGMLKLGQGTAKSQTDAKVDVPLATETVQTGPIVKDAQCNPMDPNVRQTILSKMKPPLSSFEGYYEDLDISFAKTAEIKKYIKSQAKLKNSQSQSQEKLVFIPPIIELPHAQGTYTVKRELGAGTFAPVYLIENSSATVSNEEDLLLDENAASRLGKATHRKPLEAIKMEDPPSTWEFYILRATHRRLGVSRAAESIVRAHEMHLFRDECFLVEEFRDQGTLLDLVNIARIDSGNGGGMDEMLAMWFAVELLRVTEAMHSKQLIHGDLKGDNVLVRFDEPDIETDWNATYFPSGAHGWSSKGICLIDFGRGIDMKHFIPNVAFIADWKTSEADCPEMRELRPWTYQIDYYGLAGIIHSMLFGKYMETLGTTTTTTKKTYRIRESLKRYWQTEIWSDVFHVLLNPLAQEAGGVLPICATLKRCRERMEGWLEENCERGNAGLKGMILRMEAALKKRRGGKAC</sequence>
<feature type="region of interest" description="Disordered" evidence="5">
    <location>
        <begin position="393"/>
        <end position="434"/>
    </location>
</feature>
<dbReference type="Pfam" id="PF08311">
    <property type="entry name" value="Mad3_BUB1_I"/>
    <property type="match status" value="1"/>
</dbReference>
<evidence type="ECO:0008006" key="10">
    <source>
        <dbReference type="Google" id="ProtNLM"/>
    </source>
</evidence>
<feature type="compositionally biased region" description="Basic and acidic residues" evidence="5">
    <location>
        <begin position="278"/>
        <end position="289"/>
    </location>
</feature>
<organism evidence="8 9">
    <name type="scientific">Pseudocercospora eumusae</name>
    <dbReference type="NCBI Taxonomy" id="321146"/>
    <lineage>
        <taxon>Eukaryota</taxon>
        <taxon>Fungi</taxon>
        <taxon>Dikarya</taxon>
        <taxon>Ascomycota</taxon>
        <taxon>Pezizomycotina</taxon>
        <taxon>Dothideomycetes</taxon>
        <taxon>Dothideomycetidae</taxon>
        <taxon>Mycosphaerellales</taxon>
        <taxon>Mycosphaerellaceae</taxon>
        <taxon>Pseudocercospora</taxon>
    </lineage>
</organism>
<evidence type="ECO:0000313" key="9">
    <source>
        <dbReference type="Proteomes" id="UP000070133"/>
    </source>
</evidence>
<feature type="region of interest" description="Disordered" evidence="5">
    <location>
        <begin position="711"/>
        <end position="767"/>
    </location>
</feature>
<feature type="region of interest" description="Disordered" evidence="5">
    <location>
        <begin position="194"/>
        <end position="213"/>
    </location>
</feature>
<dbReference type="InterPro" id="IPR011009">
    <property type="entry name" value="Kinase-like_dom_sf"/>
</dbReference>
<dbReference type="CDD" id="cd13981">
    <property type="entry name" value="STKc_Bub1_BubR1"/>
    <property type="match status" value="1"/>
</dbReference>
<feature type="compositionally biased region" description="Basic and acidic residues" evidence="5">
    <location>
        <begin position="194"/>
        <end position="204"/>
    </location>
</feature>
<evidence type="ECO:0000259" key="6">
    <source>
        <dbReference type="PROSITE" id="PS50011"/>
    </source>
</evidence>
<dbReference type="GO" id="GO:0032991">
    <property type="term" value="C:protein-containing complex"/>
    <property type="evidence" value="ECO:0007669"/>
    <property type="project" value="UniProtKB-ARBA"/>
</dbReference>
<dbReference type="Gene3D" id="1.25.40.430">
    <property type="match status" value="1"/>
</dbReference>
<reference evidence="8 9" key="1">
    <citation type="submission" date="2015-07" db="EMBL/GenBank/DDBJ databases">
        <title>Comparative genomics of the Sigatoka disease complex on banana suggests a link between parallel evolutionary changes in Pseudocercospora fijiensis and Pseudocercospora eumusae and increased virulence on the banana host.</title>
        <authorList>
            <person name="Chang T.-C."/>
            <person name="Salvucci A."/>
            <person name="Crous P.W."/>
            <person name="Stergiopoulos I."/>
        </authorList>
    </citation>
    <scope>NUCLEOTIDE SEQUENCE [LARGE SCALE GENOMIC DNA]</scope>
    <source>
        <strain evidence="8 9">CBS 114824</strain>
    </source>
</reference>
<dbReference type="OrthoDB" id="248495at2759"/>
<accession>A0A139HBN0</accession>
<feature type="domain" description="Protein kinase" evidence="6">
    <location>
        <begin position="883"/>
        <end position="1198"/>
    </location>
</feature>
<dbReference type="InterPro" id="IPR013212">
    <property type="entry name" value="Mad3/Bub1_I"/>
</dbReference>
<dbReference type="Proteomes" id="UP000070133">
    <property type="component" value="Unassembled WGS sequence"/>
</dbReference>
<dbReference type="GO" id="GO:0051754">
    <property type="term" value="P:meiotic sister chromatid cohesion, centromeric"/>
    <property type="evidence" value="ECO:0007669"/>
    <property type="project" value="TreeGrafter"/>
</dbReference>
<dbReference type="InterPro" id="IPR000719">
    <property type="entry name" value="Prot_kinase_dom"/>
</dbReference>
<protein>
    <recommendedName>
        <fullName evidence="10">Protein kinase domain-containing protein</fullName>
    </recommendedName>
</protein>
<dbReference type="Pfam" id="PF00069">
    <property type="entry name" value="Pkinase"/>
    <property type="match status" value="1"/>
</dbReference>
<dbReference type="InterPro" id="IPR008271">
    <property type="entry name" value="Ser/Thr_kinase_AS"/>
</dbReference>
<evidence type="ECO:0000256" key="3">
    <source>
        <dbReference type="ARBA" id="ARBA00022838"/>
    </source>
</evidence>
<evidence type="ECO:0000256" key="4">
    <source>
        <dbReference type="ARBA" id="ARBA00023328"/>
    </source>
</evidence>
<feature type="compositionally biased region" description="Polar residues" evidence="5">
    <location>
        <begin position="463"/>
        <end position="478"/>
    </location>
</feature>
<gene>
    <name evidence="8" type="ORF">AC578_4461</name>
</gene>
<keyword evidence="9" id="KW-1185">Reference proteome</keyword>
<dbReference type="GO" id="GO:0005634">
    <property type="term" value="C:nucleus"/>
    <property type="evidence" value="ECO:0007669"/>
    <property type="project" value="TreeGrafter"/>
</dbReference>
<dbReference type="STRING" id="321146.A0A139HBN0"/>
<dbReference type="AlphaFoldDB" id="A0A139HBN0"/>
<dbReference type="Pfam" id="PF08171">
    <property type="entry name" value="Mad3_BUB1_II"/>
    <property type="match status" value="1"/>
</dbReference>
<feature type="region of interest" description="Disordered" evidence="5">
    <location>
        <begin position="226"/>
        <end position="300"/>
    </location>
</feature>
<keyword evidence="2" id="KW-0158">Chromosome</keyword>
<feature type="compositionally biased region" description="Polar residues" evidence="5">
    <location>
        <begin position="711"/>
        <end position="720"/>
    </location>
</feature>
<dbReference type="PROSITE" id="PS50011">
    <property type="entry name" value="PROTEIN_KINASE_DOM"/>
    <property type="match status" value="1"/>
</dbReference>
<dbReference type="PANTHER" id="PTHR14030">
    <property type="entry name" value="MITOTIC CHECKPOINT SERINE/THREONINE-PROTEIN KINASE BUB1"/>
    <property type="match status" value="1"/>
</dbReference>
<feature type="compositionally biased region" description="Basic and acidic residues" evidence="5">
    <location>
        <begin position="480"/>
        <end position="495"/>
    </location>
</feature>
<dbReference type="SMART" id="SM00220">
    <property type="entry name" value="S_TKc"/>
    <property type="match status" value="1"/>
</dbReference>
<feature type="compositionally biased region" description="Polar residues" evidence="5">
    <location>
        <begin position="511"/>
        <end position="524"/>
    </location>
</feature>
<evidence type="ECO:0000256" key="1">
    <source>
        <dbReference type="ARBA" id="ARBA00004629"/>
    </source>
</evidence>
<dbReference type="FunFam" id="1.25.40.430:FF:000003">
    <property type="entry name" value="Checkpoint serine/threonine-protein kinase BUB1"/>
    <property type="match status" value="1"/>
</dbReference>
<dbReference type="SUPFAM" id="SSF56112">
    <property type="entry name" value="Protein kinase-like (PK-like)"/>
    <property type="match status" value="1"/>
</dbReference>
<feature type="compositionally biased region" description="Basic and acidic residues" evidence="5">
    <location>
        <begin position="599"/>
        <end position="619"/>
    </location>
</feature>
<dbReference type="PANTHER" id="PTHR14030:SF4">
    <property type="entry name" value="BUB1 KINASE, ISOFORM A-RELATED"/>
    <property type="match status" value="1"/>
</dbReference>
<keyword evidence="4" id="KW-0137">Centromere</keyword>
<dbReference type="GO" id="GO:0000776">
    <property type="term" value="C:kinetochore"/>
    <property type="evidence" value="ECO:0007669"/>
    <property type="project" value="UniProtKB-KW"/>
</dbReference>
<dbReference type="PROSITE" id="PS00108">
    <property type="entry name" value="PROTEIN_KINASE_ST"/>
    <property type="match status" value="1"/>
</dbReference>
<dbReference type="InterPro" id="IPR012572">
    <property type="entry name" value="Mad3/Bub1_II"/>
</dbReference>
<feature type="compositionally biased region" description="Polar residues" evidence="5">
    <location>
        <begin position="228"/>
        <end position="239"/>
    </location>
</feature>
<evidence type="ECO:0000256" key="2">
    <source>
        <dbReference type="ARBA" id="ARBA00022454"/>
    </source>
</evidence>
<name>A0A139HBN0_9PEZI</name>
<feature type="compositionally biased region" description="Acidic residues" evidence="5">
    <location>
        <begin position="570"/>
        <end position="580"/>
    </location>
</feature>
<dbReference type="Gene3D" id="1.10.510.10">
    <property type="entry name" value="Transferase(Phosphotransferase) domain 1"/>
    <property type="match status" value="1"/>
</dbReference>
<dbReference type="EMBL" id="LFZN01000084">
    <property type="protein sequence ID" value="KXS99860.1"/>
    <property type="molecule type" value="Genomic_DNA"/>
</dbReference>
<feature type="compositionally biased region" description="Polar residues" evidence="5">
    <location>
        <begin position="640"/>
        <end position="650"/>
    </location>
</feature>
<comment type="subcellular location">
    <subcellularLocation>
        <location evidence="1">Chromosome</location>
        <location evidence="1">Centromere</location>
        <location evidence="1">Kinetochore</location>
    </subcellularLocation>
</comment>
<dbReference type="GO" id="GO:0007094">
    <property type="term" value="P:mitotic spindle assembly checkpoint signaling"/>
    <property type="evidence" value="ECO:0007669"/>
    <property type="project" value="InterPro"/>
</dbReference>
<evidence type="ECO:0000256" key="5">
    <source>
        <dbReference type="SAM" id="MobiDB-lite"/>
    </source>
</evidence>
<dbReference type="PROSITE" id="PS51489">
    <property type="entry name" value="BUB1_N"/>
    <property type="match status" value="1"/>
</dbReference>
<dbReference type="GO" id="GO:0005524">
    <property type="term" value="F:ATP binding"/>
    <property type="evidence" value="ECO:0007669"/>
    <property type="project" value="InterPro"/>
</dbReference>
<dbReference type="GO" id="GO:0004672">
    <property type="term" value="F:protein kinase activity"/>
    <property type="evidence" value="ECO:0007669"/>
    <property type="project" value="InterPro"/>
</dbReference>
<evidence type="ECO:0000259" key="7">
    <source>
        <dbReference type="PROSITE" id="PS51489"/>
    </source>
</evidence>
<feature type="region of interest" description="Disordered" evidence="5">
    <location>
        <begin position="463"/>
        <end position="682"/>
    </location>
</feature>
<proteinExistence type="predicted"/>
<dbReference type="SMART" id="SM00777">
    <property type="entry name" value="Mad3_BUB1_I"/>
    <property type="match status" value="1"/>
</dbReference>
<evidence type="ECO:0000313" key="8">
    <source>
        <dbReference type="EMBL" id="KXS99860.1"/>
    </source>
</evidence>
<comment type="caution">
    <text evidence="8">The sequence shown here is derived from an EMBL/GenBank/DDBJ whole genome shotgun (WGS) entry which is preliminary data.</text>
</comment>
<feature type="compositionally biased region" description="Basic and acidic residues" evidence="5">
    <location>
        <begin position="404"/>
        <end position="419"/>
    </location>
</feature>